<feature type="compositionally biased region" description="Basic and acidic residues" evidence="1">
    <location>
        <begin position="75"/>
        <end position="85"/>
    </location>
</feature>
<organism evidence="2 3">
    <name type="scientific">Prorocentrum cordatum</name>
    <dbReference type="NCBI Taxonomy" id="2364126"/>
    <lineage>
        <taxon>Eukaryota</taxon>
        <taxon>Sar</taxon>
        <taxon>Alveolata</taxon>
        <taxon>Dinophyceae</taxon>
        <taxon>Prorocentrales</taxon>
        <taxon>Prorocentraceae</taxon>
        <taxon>Prorocentrum</taxon>
    </lineage>
</organism>
<feature type="region of interest" description="Disordered" evidence="1">
    <location>
        <begin position="32"/>
        <end position="106"/>
    </location>
</feature>
<name>A0ABN9TRA1_9DINO</name>
<dbReference type="Proteomes" id="UP001189429">
    <property type="component" value="Unassembled WGS sequence"/>
</dbReference>
<feature type="non-terminal residue" evidence="2">
    <location>
        <position position="1"/>
    </location>
</feature>
<feature type="compositionally biased region" description="Low complexity" evidence="1">
    <location>
        <begin position="138"/>
        <end position="150"/>
    </location>
</feature>
<dbReference type="EMBL" id="CAUYUJ010014983">
    <property type="protein sequence ID" value="CAK0848503.1"/>
    <property type="molecule type" value="Genomic_DNA"/>
</dbReference>
<feature type="region of interest" description="Disordered" evidence="1">
    <location>
        <begin position="118"/>
        <end position="157"/>
    </location>
</feature>
<protein>
    <submittedName>
        <fullName evidence="2">Uncharacterized protein</fullName>
    </submittedName>
</protein>
<evidence type="ECO:0000313" key="2">
    <source>
        <dbReference type="EMBL" id="CAK0848503.1"/>
    </source>
</evidence>
<evidence type="ECO:0000313" key="3">
    <source>
        <dbReference type="Proteomes" id="UP001189429"/>
    </source>
</evidence>
<keyword evidence="3" id="KW-1185">Reference proteome</keyword>
<sequence>HTSERCQETGFWPGSDFLLALALDLVGPWRGPRPRHARQHRSTPRPAGLWEAPSATPARRRCARRGCAGGAGAHGGHEARTEPPRRSVRATGNGHRHRQKGATSRSWSPCFLPGCASATQGPLPFTPRGPERRRIGEHNSGSNTSSNGPSADSGSGKVNQILQGAHVLQLLRIRYVPLYMPSELATRNRHISAVRDGTRNDHSYRTPNKAAKNSPPRTPDGAASDATHCRRGPCGSRPTRAPDGDVLDHLRHRPVLTAPAGSRRTKTRTPVSPPFPRPRPLGRGQGRAARHWRRACVLAPEHHRVFPSETALLTHATPAIGADQTKATTPAPVDNPVKIQPPHLFRSTFASLLRHSIAISSPEAAAASQDE</sequence>
<feature type="compositionally biased region" description="Basic residues" evidence="1">
    <location>
        <begin position="32"/>
        <end position="43"/>
    </location>
</feature>
<evidence type="ECO:0000256" key="1">
    <source>
        <dbReference type="SAM" id="MobiDB-lite"/>
    </source>
</evidence>
<reference evidence="2" key="1">
    <citation type="submission" date="2023-10" db="EMBL/GenBank/DDBJ databases">
        <authorList>
            <person name="Chen Y."/>
            <person name="Shah S."/>
            <person name="Dougan E. K."/>
            <person name="Thang M."/>
            <person name="Chan C."/>
        </authorList>
    </citation>
    <scope>NUCLEOTIDE SEQUENCE [LARGE SCALE GENOMIC DNA]</scope>
</reference>
<gene>
    <name evidence="2" type="ORF">PCOR1329_LOCUS41427</name>
</gene>
<proteinExistence type="predicted"/>
<feature type="compositionally biased region" description="Basic and acidic residues" evidence="1">
    <location>
        <begin position="240"/>
        <end position="249"/>
    </location>
</feature>
<accession>A0ABN9TRA1</accession>
<feature type="region of interest" description="Disordered" evidence="1">
    <location>
        <begin position="190"/>
        <end position="287"/>
    </location>
</feature>
<comment type="caution">
    <text evidence="2">The sequence shown here is derived from an EMBL/GenBank/DDBJ whole genome shotgun (WGS) entry which is preliminary data.</text>
</comment>